<evidence type="ECO:0000256" key="3">
    <source>
        <dbReference type="ARBA" id="ARBA00022989"/>
    </source>
</evidence>
<evidence type="ECO:0000256" key="4">
    <source>
        <dbReference type="ARBA" id="ARBA00023136"/>
    </source>
</evidence>
<feature type="region of interest" description="Disordered" evidence="5">
    <location>
        <begin position="1"/>
        <end position="35"/>
    </location>
</feature>
<evidence type="ECO:0000256" key="1">
    <source>
        <dbReference type="ARBA" id="ARBA00004167"/>
    </source>
</evidence>
<reference evidence="6" key="1">
    <citation type="submission" date="2019-09" db="EMBL/GenBank/DDBJ databases">
        <authorList>
            <person name="Cremers G."/>
        </authorList>
    </citation>
    <scope>NUCLEOTIDE SEQUENCE [LARGE SCALE GENOMIC DNA]</scope>
    <source>
        <strain evidence="6">3B</strain>
    </source>
</reference>
<proteinExistence type="predicted"/>
<dbReference type="NCBIfam" id="TIGR01352">
    <property type="entry name" value="tonB_Cterm"/>
    <property type="match status" value="1"/>
</dbReference>
<dbReference type="Proteomes" id="UP000381693">
    <property type="component" value="Unassembled WGS sequence"/>
</dbReference>
<comment type="caution">
    <text evidence="6">The sequence shown here is derived from an EMBL/GenBank/DDBJ whole genome shotgun (WGS) entry which is preliminary data.</text>
</comment>
<keyword evidence="7" id="KW-1185">Reference proteome</keyword>
<name>A0A5E6M706_9BACT</name>
<evidence type="ECO:0000313" key="6">
    <source>
        <dbReference type="EMBL" id="VVM05147.1"/>
    </source>
</evidence>
<gene>
    <name evidence="6" type="ORF">MAMC_00426</name>
</gene>
<dbReference type="AlphaFoldDB" id="A0A5E6M706"/>
<dbReference type="InterPro" id="IPR006260">
    <property type="entry name" value="TonB/TolA_C"/>
</dbReference>
<evidence type="ECO:0000313" key="7">
    <source>
        <dbReference type="Proteomes" id="UP000381693"/>
    </source>
</evidence>
<dbReference type="EMBL" id="CABFUZ020000081">
    <property type="protein sequence ID" value="VVM05147.1"/>
    <property type="molecule type" value="Genomic_DNA"/>
</dbReference>
<protein>
    <recommendedName>
        <fullName evidence="8">TonB C-terminal domain-containing protein</fullName>
    </recommendedName>
</protein>
<keyword evidence="2" id="KW-0812">Transmembrane</keyword>
<comment type="subcellular location">
    <subcellularLocation>
        <location evidence="1">Membrane</location>
        <topology evidence="1">Single-pass membrane protein</topology>
    </subcellularLocation>
</comment>
<feature type="compositionally biased region" description="Low complexity" evidence="5">
    <location>
        <begin position="19"/>
        <end position="35"/>
    </location>
</feature>
<accession>A0A5E6M706</accession>
<sequence length="125" mass="13253">MVPHRAAEAVKSSGSPRNPSGAGEANASSSGSPSSGPSWYYALIRDRLYAAWDQPLHLAAQNLVAKVQIFVAKDGRISKPVLLGSSGNEEFDRTALAAADQVETVGEARPSDVPETVTVTFRMVR</sequence>
<organism evidence="6 7">
    <name type="scientific">Methylacidimicrobium cyclopophantes</name>
    <dbReference type="NCBI Taxonomy" id="1041766"/>
    <lineage>
        <taxon>Bacteria</taxon>
        <taxon>Pseudomonadati</taxon>
        <taxon>Verrucomicrobiota</taxon>
        <taxon>Methylacidimicrobium</taxon>
    </lineage>
</organism>
<keyword evidence="4" id="KW-0472">Membrane</keyword>
<evidence type="ECO:0008006" key="8">
    <source>
        <dbReference type="Google" id="ProtNLM"/>
    </source>
</evidence>
<keyword evidence="3" id="KW-1133">Transmembrane helix</keyword>
<dbReference type="GO" id="GO:0016020">
    <property type="term" value="C:membrane"/>
    <property type="evidence" value="ECO:0007669"/>
    <property type="project" value="UniProtKB-SubCell"/>
</dbReference>
<dbReference type="SUPFAM" id="SSF74653">
    <property type="entry name" value="TolA/TonB C-terminal domain"/>
    <property type="match status" value="1"/>
</dbReference>
<dbReference type="Pfam" id="PF13103">
    <property type="entry name" value="TonB_2"/>
    <property type="match status" value="1"/>
</dbReference>
<evidence type="ECO:0000256" key="2">
    <source>
        <dbReference type="ARBA" id="ARBA00022692"/>
    </source>
</evidence>
<dbReference type="Gene3D" id="3.30.1150.10">
    <property type="match status" value="1"/>
</dbReference>
<evidence type="ECO:0000256" key="5">
    <source>
        <dbReference type="SAM" id="MobiDB-lite"/>
    </source>
</evidence>